<sequence length="88" mass="9577">MKCIHFPAPERAVVKTTVALFVLLLANGAFADEHAPQSSPAREARGGGSLPPESFHVAYTRRGCRIEQNWDGVQFTASMRCPPGVRPD</sequence>
<accession>A0AA48M0N4</accession>
<evidence type="ECO:0000313" key="2">
    <source>
        <dbReference type="EMBL" id="CAJ0875966.1"/>
    </source>
</evidence>
<evidence type="ECO:0000256" key="1">
    <source>
        <dbReference type="SAM" id="MobiDB-lite"/>
    </source>
</evidence>
<name>A0AA48M0N4_9ZZZZ</name>
<dbReference type="EMBL" id="OY288114">
    <property type="protein sequence ID" value="CAJ0875966.1"/>
    <property type="molecule type" value="Genomic_DNA"/>
</dbReference>
<feature type="region of interest" description="Disordered" evidence="1">
    <location>
        <begin position="33"/>
        <end position="54"/>
    </location>
</feature>
<reference evidence="2" key="1">
    <citation type="submission" date="2023-07" db="EMBL/GenBank/DDBJ databases">
        <authorList>
            <person name="Pelsma A.J. K."/>
        </authorList>
    </citation>
    <scope>NUCLEOTIDE SEQUENCE</scope>
</reference>
<protein>
    <submittedName>
        <fullName evidence="2">Uncharacterized protein</fullName>
    </submittedName>
</protein>
<dbReference type="AlphaFoldDB" id="A0AA48M0N4"/>
<organism evidence="2">
    <name type="scientific">freshwater sediment metagenome</name>
    <dbReference type="NCBI Taxonomy" id="556182"/>
    <lineage>
        <taxon>unclassified sequences</taxon>
        <taxon>metagenomes</taxon>
        <taxon>ecological metagenomes</taxon>
    </lineage>
</organism>
<gene>
    <name evidence="2" type="ORF">AMST5_02742</name>
</gene>
<proteinExistence type="predicted"/>